<dbReference type="AlphaFoldDB" id="A0A0V1G2S1"/>
<keyword evidence="2" id="KW-1185">Reference proteome</keyword>
<organism evidence="1 2">
    <name type="scientific">Trichinella pseudospiralis</name>
    <name type="common">Parasitic roundworm</name>
    <dbReference type="NCBI Taxonomy" id="6337"/>
    <lineage>
        <taxon>Eukaryota</taxon>
        <taxon>Metazoa</taxon>
        <taxon>Ecdysozoa</taxon>
        <taxon>Nematoda</taxon>
        <taxon>Enoplea</taxon>
        <taxon>Dorylaimia</taxon>
        <taxon>Trichinellida</taxon>
        <taxon>Trichinellidae</taxon>
        <taxon>Trichinella</taxon>
    </lineage>
</organism>
<evidence type="ECO:0000313" key="2">
    <source>
        <dbReference type="Proteomes" id="UP000054995"/>
    </source>
</evidence>
<dbReference type="Proteomes" id="UP000054995">
    <property type="component" value="Unassembled WGS sequence"/>
</dbReference>
<evidence type="ECO:0000313" key="1">
    <source>
        <dbReference type="EMBL" id="KRY92380.1"/>
    </source>
</evidence>
<sequence length="74" mass="8641">MNAIEMSSSMCRKKMIFKKLSTSNFNFFILPKATCCKFDKASTQIGQLMLESSKSPDKTPHLYLRDDFYLNKKY</sequence>
<accession>A0A0V1G2S1</accession>
<reference evidence="1 2" key="1">
    <citation type="submission" date="2015-01" db="EMBL/GenBank/DDBJ databases">
        <title>Evolution of Trichinella species and genotypes.</title>
        <authorList>
            <person name="Korhonen P.K."/>
            <person name="Edoardo P."/>
            <person name="Giuseppe L.R."/>
            <person name="Gasser R.B."/>
        </authorList>
    </citation>
    <scope>NUCLEOTIDE SEQUENCE [LARGE SCALE GENOMIC DNA]</scope>
    <source>
        <strain evidence="1">ISS470</strain>
    </source>
</reference>
<name>A0A0V1G2S1_TRIPS</name>
<proteinExistence type="predicted"/>
<comment type="caution">
    <text evidence="1">The sequence shown here is derived from an EMBL/GenBank/DDBJ whole genome shotgun (WGS) entry which is preliminary data.</text>
</comment>
<protein>
    <submittedName>
        <fullName evidence="1">Uncharacterized protein</fullName>
    </submittedName>
</protein>
<dbReference type="EMBL" id="JYDT01000007">
    <property type="protein sequence ID" value="KRY92380.1"/>
    <property type="molecule type" value="Genomic_DNA"/>
</dbReference>
<gene>
    <name evidence="1" type="ORF">T4D_1430</name>
</gene>